<evidence type="ECO:0000313" key="2">
    <source>
        <dbReference type="Proteomes" id="UP001173802"/>
    </source>
</evidence>
<dbReference type="EMBL" id="JANURN010000004">
    <property type="protein sequence ID" value="MDL0081980.1"/>
    <property type="molecule type" value="Genomic_DNA"/>
</dbReference>
<evidence type="ECO:0000313" key="1">
    <source>
        <dbReference type="EMBL" id="MDL0081980.1"/>
    </source>
</evidence>
<accession>A0ACC6FS70</accession>
<sequence>MMLQPYMQCRAKCSELGSVAQEILSLGKDVIILSGAVGSGKTTLTQALLASLRHSSVGSIKVDSSVQATSPTFSLMHDYGGMYHYDLYRRTNEEVLQLGLLDWLSESGVHCIEWGEELLPLLLECGFECVLVRILSTTRSDERVYEISV</sequence>
<organism evidence="1 2">
    <name type="scientific">Helicobacter zhangjianzhongii</name>
    <dbReference type="NCBI Taxonomy" id="2974574"/>
    <lineage>
        <taxon>Bacteria</taxon>
        <taxon>Pseudomonadati</taxon>
        <taxon>Campylobacterota</taxon>
        <taxon>Epsilonproteobacteria</taxon>
        <taxon>Campylobacterales</taxon>
        <taxon>Helicobacteraceae</taxon>
        <taxon>Helicobacter</taxon>
    </lineage>
</organism>
<gene>
    <name evidence="1" type="primary">tsaE</name>
    <name evidence="1" type="ORF">NYG90_04730</name>
</gene>
<comment type="caution">
    <text evidence="1">The sequence shown here is derived from an EMBL/GenBank/DDBJ whole genome shotgun (WGS) entry which is preliminary data.</text>
</comment>
<keyword evidence="2" id="KW-1185">Reference proteome</keyword>
<proteinExistence type="predicted"/>
<reference evidence="1 2" key="1">
    <citation type="journal article" date="2023" name="Microorganisms">
        <title>Isolation and Genomic Characteristics of Cat-Borne Campylobacter felis sp. nov. and Sheep-Borne Campylobacter ovis sp. nov.</title>
        <authorList>
            <person name="Wang H."/>
            <person name="Li Y."/>
            <person name="Gu Y."/>
            <person name="Zhou G."/>
            <person name="Chen X."/>
            <person name="Zhang X."/>
            <person name="Shao Z."/>
            <person name="Zhang J."/>
            <person name="Zhang M."/>
        </authorList>
    </citation>
    <scope>NUCLEOTIDE SEQUENCE [LARGE SCALE GENOMIC DNA]</scope>
    <source>
        <strain evidence="1 2">XJK30-2</strain>
    </source>
</reference>
<name>A0ACC6FS70_9HELI</name>
<protein>
    <submittedName>
        <fullName evidence="1">tRNA (Adenosine(37)-N6)-threonylcarbamoyltransferase complex ATPase subunit type 1 TsaE</fullName>
    </submittedName>
</protein>
<dbReference type="Proteomes" id="UP001173802">
    <property type="component" value="Unassembled WGS sequence"/>
</dbReference>